<keyword evidence="1" id="KW-0812">Transmembrane</keyword>
<dbReference type="Proteomes" id="UP000191901">
    <property type="component" value="Chromosome"/>
</dbReference>
<feature type="transmembrane region" description="Helical" evidence="1">
    <location>
        <begin position="186"/>
        <end position="205"/>
    </location>
</feature>
<dbReference type="RefSeq" id="WP_088430321.1">
    <property type="nucleotide sequence ID" value="NZ_CP021983.2"/>
</dbReference>
<keyword evidence="1" id="KW-1133">Transmembrane helix</keyword>
<gene>
    <name evidence="2" type="ORF">XM38_032720</name>
</gene>
<organism evidence="2 3">
    <name type="scientific">Halomicronema hongdechloris C2206</name>
    <dbReference type="NCBI Taxonomy" id="1641165"/>
    <lineage>
        <taxon>Bacteria</taxon>
        <taxon>Bacillati</taxon>
        <taxon>Cyanobacteriota</taxon>
        <taxon>Cyanophyceae</taxon>
        <taxon>Nodosilineales</taxon>
        <taxon>Nodosilineaceae</taxon>
        <taxon>Halomicronema</taxon>
    </lineage>
</organism>
<dbReference type="AlphaFoldDB" id="A0A1Z3HPU6"/>
<evidence type="ECO:0000256" key="1">
    <source>
        <dbReference type="SAM" id="Phobius"/>
    </source>
</evidence>
<proteinExistence type="predicted"/>
<evidence type="ECO:0000313" key="2">
    <source>
        <dbReference type="EMBL" id="ASC72315.1"/>
    </source>
</evidence>
<sequence>MTATLYFRQGLALVVILSGLTTGQAALACFSLPPSESREETIEIYATKANTIFLGQPIRVSRDEPPIWLWPHNNFGVIVIEFEASRVWKGSVKARYLIRDFDDSCSTFYDYVWQQVDGEWQAVDEYVIPVADRQEMVMLANRPLPALGRLHTLIPVDQSAPSVQELTQLLGEAQPVDDASFPFSRYVVMMAGLTLLVMLMVGLTLRSRRASR</sequence>
<protein>
    <submittedName>
        <fullName evidence="2">Uncharacterized protein</fullName>
    </submittedName>
</protein>
<name>A0A1Z3HPU6_9CYAN</name>
<dbReference type="KEGG" id="hhg:XM38_032720"/>
<keyword evidence="3" id="KW-1185">Reference proteome</keyword>
<reference evidence="2 3" key="1">
    <citation type="journal article" date="2016" name="Biochim. Biophys. Acta">
        <title>Characterization of red-shifted phycobilisomes isolated from the chlorophyll f-containing cyanobacterium Halomicronema hongdechloris.</title>
        <authorList>
            <person name="Li Y."/>
            <person name="Lin Y."/>
            <person name="Garvey C.J."/>
            <person name="Birch D."/>
            <person name="Corkery R.W."/>
            <person name="Loughlin P.C."/>
            <person name="Scheer H."/>
            <person name="Willows R.D."/>
            <person name="Chen M."/>
        </authorList>
    </citation>
    <scope>NUCLEOTIDE SEQUENCE [LARGE SCALE GENOMIC DNA]</scope>
    <source>
        <strain evidence="2 3">C2206</strain>
    </source>
</reference>
<evidence type="ECO:0000313" key="3">
    <source>
        <dbReference type="Proteomes" id="UP000191901"/>
    </source>
</evidence>
<accession>A0A1Z3HPU6</accession>
<dbReference type="EMBL" id="CP021983">
    <property type="protein sequence ID" value="ASC72315.1"/>
    <property type="molecule type" value="Genomic_DNA"/>
</dbReference>
<keyword evidence="1" id="KW-0472">Membrane</keyword>